<comment type="caution">
    <text evidence="2">The sequence shown here is derived from an EMBL/GenBank/DDBJ whole genome shotgun (WGS) entry which is preliminary data.</text>
</comment>
<dbReference type="AlphaFoldDB" id="A0A437A3I9"/>
<evidence type="ECO:0000313" key="2">
    <source>
        <dbReference type="EMBL" id="RVD85607.1"/>
    </source>
</evidence>
<dbReference type="OrthoDB" id="5425278at2759"/>
<feature type="compositionally biased region" description="Low complexity" evidence="1">
    <location>
        <begin position="213"/>
        <end position="222"/>
    </location>
</feature>
<reference evidence="2 3" key="1">
    <citation type="submission" date="2019-01" db="EMBL/GenBank/DDBJ databases">
        <title>Intercellular communication is required for trap formation in the nematode-trapping fungus Duddingtonia flagrans.</title>
        <authorList>
            <person name="Youssar L."/>
            <person name="Wernet V."/>
            <person name="Hensel N."/>
            <person name="Hildebrandt H.-G."/>
            <person name="Fischer R."/>
        </authorList>
    </citation>
    <scope>NUCLEOTIDE SEQUENCE [LARGE SCALE GENOMIC DNA]</scope>
    <source>
        <strain evidence="2 3">CBS H-5679</strain>
    </source>
</reference>
<keyword evidence="3" id="KW-1185">Reference proteome</keyword>
<feature type="compositionally biased region" description="Basic and acidic residues" evidence="1">
    <location>
        <begin position="343"/>
        <end position="353"/>
    </location>
</feature>
<dbReference type="EMBL" id="SAEB01000006">
    <property type="protein sequence ID" value="RVD85607.1"/>
    <property type="molecule type" value="Genomic_DNA"/>
</dbReference>
<feature type="compositionally biased region" description="Low complexity" evidence="1">
    <location>
        <begin position="11"/>
        <end position="50"/>
    </location>
</feature>
<dbReference type="RefSeq" id="XP_067491151.1">
    <property type="nucleotide sequence ID" value="XM_067632932.1"/>
</dbReference>
<feature type="compositionally biased region" description="Pro residues" evidence="1">
    <location>
        <begin position="177"/>
        <end position="188"/>
    </location>
</feature>
<accession>A0A437A3I9</accession>
<dbReference type="VEuPathDB" id="FungiDB:DFL_003924"/>
<dbReference type="GeneID" id="93586235"/>
<name>A0A437A3I9_ARTFL</name>
<feature type="compositionally biased region" description="Basic and acidic residues" evidence="1">
    <location>
        <begin position="360"/>
        <end position="407"/>
    </location>
</feature>
<feature type="region of interest" description="Disordered" evidence="1">
    <location>
        <begin position="281"/>
        <end position="431"/>
    </location>
</feature>
<organism evidence="2 3">
    <name type="scientific">Arthrobotrys flagrans</name>
    <name type="common">Nematode-trapping fungus</name>
    <name type="synonym">Trichothecium flagrans</name>
    <dbReference type="NCBI Taxonomy" id="97331"/>
    <lineage>
        <taxon>Eukaryota</taxon>
        <taxon>Fungi</taxon>
        <taxon>Dikarya</taxon>
        <taxon>Ascomycota</taxon>
        <taxon>Pezizomycotina</taxon>
        <taxon>Orbiliomycetes</taxon>
        <taxon>Orbiliales</taxon>
        <taxon>Orbiliaceae</taxon>
        <taxon>Arthrobotrys</taxon>
    </lineage>
</organism>
<dbReference type="Proteomes" id="UP000283090">
    <property type="component" value="Unassembled WGS sequence"/>
</dbReference>
<feature type="compositionally biased region" description="Low complexity" evidence="1">
    <location>
        <begin position="91"/>
        <end position="101"/>
    </location>
</feature>
<feature type="region of interest" description="Disordered" evidence="1">
    <location>
        <begin position="165"/>
        <end position="242"/>
    </location>
</feature>
<gene>
    <name evidence="2" type="ORF">DFL_003924</name>
</gene>
<protein>
    <submittedName>
        <fullName evidence="2">Uncharacterized protein</fullName>
    </submittedName>
</protein>
<evidence type="ECO:0000256" key="1">
    <source>
        <dbReference type="SAM" id="MobiDB-lite"/>
    </source>
</evidence>
<evidence type="ECO:0000313" key="3">
    <source>
        <dbReference type="Proteomes" id="UP000283090"/>
    </source>
</evidence>
<feature type="region of interest" description="Disordered" evidence="1">
    <location>
        <begin position="87"/>
        <end position="112"/>
    </location>
</feature>
<feature type="compositionally biased region" description="Basic and acidic residues" evidence="1">
    <location>
        <begin position="125"/>
        <end position="135"/>
    </location>
</feature>
<feature type="region of interest" description="Disordered" evidence="1">
    <location>
        <begin position="125"/>
        <end position="147"/>
    </location>
</feature>
<sequence>MPPVTPRQLKSCLSSSSSPSDFSSPADSLLANTPAVTATPPTPYSSGGSPCHTYTTPTPAVRRQKKSVRFHPEAEVKEFRQVREIKEVRTRTSSSGSTATSTKRKFREEVKVEEKVVEGRVSKKVEKKEEAVEVRKGKKRKETQDESYYYKSTSNEIMKSGVTGLGITVDGSYGPPTKAPPKAPLPPRPTKRERTKYSQSPITKSEEPKLTCSFDDSTSTSSYPNMSFGQAPPPSVPIEESSFTELASYPPVPRIMSTGYSFTEQPEQTAWWAYQEPEPQVPVAAASSRPLRRKRSFEPRRQSCEGVPPMSPEVVDVESMRSRRGSTIKSNCSSSSTIPSEYAYKEAKVEKSSRTSSRRRREEENWEEQYRMEILKRQARQKTRDREVKKHSRSERSDRFGSFDRDAGSGYFKNQGPAYSFNAGDGHDGYF</sequence>
<feature type="region of interest" description="Disordered" evidence="1">
    <location>
        <begin position="1"/>
        <end position="71"/>
    </location>
</feature>
<feature type="compositionally biased region" description="Low complexity" evidence="1">
    <location>
        <begin position="327"/>
        <end position="340"/>
    </location>
</feature>
<proteinExistence type="predicted"/>